<keyword evidence="1" id="KW-1133">Transmembrane helix</keyword>
<feature type="transmembrane region" description="Helical" evidence="1">
    <location>
        <begin position="6"/>
        <end position="39"/>
    </location>
</feature>
<gene>
    <name evidence="2" type="ORF">E2L00_11190</name>
</gene>
<feature type="transmembrane region" description="Helical" evidence="1">
    <location>
        <begin position="51"/>
        <end position="72"/>
    </location>
</feature>
<sequence>MRWFFFLIILVSASTLGLFIIGSIFYIGIEIFFYFYGSIPITLEIYQFERLLKMGIAGGGILGFGITALRFFKVKGF</sequence>
<comment type="caution">
    <text evidence="2">The sequence shown here is derived from an EMBL/GenBank/DDBJ whole genome shotgun (WGS) entry which is preliminary data.</text>
</comment>
<accession>A0ABX0VM21</accession>
<keyword evidence="1" id="KW-0472">Membrane</keyword>
<evidence type="ECO:0000256" key="1">
    <source>
        <dbReference type="SAM" id="Phobius"/>
    </source>
</evidence>
<dbReference type="Proteomes" id="UP000697927">
    <property type="component" value="Unassembled WGS sequence"/>
</dbReference>
<reference evidence="2 3" key="1">
    <citation type="journal article" date="2020" name="Microorganisms">
        <title>Polyphasic Characterisation of Cedecea colo sp. nov., a New Enteric Bacterium Isolated from the Koala Hindgut.</title>
        <authorList>
            <person name="Boath J.M."/>
            <person name="Dakhal S."/>
            <person name="Van T.T.H."/>
            <person name="Moore R.J."/>
            <person name="Dekiwadia C."/>
            <person name="Macreadie I.G."/>
        </authorList>
    </citation>
    <scope>NUCLEOTIDE SEQUENCE [LARGE SCALE GENOMIC DNA]</scope>
    <source>
        <strain evidence="2 3">ZA</strain>
    </source>
</reference>
<protein>
    <submittedName>
        <fullName evidence="2">Uncharacterized protein</fullName>
    </submittedName>
</protein>
<proteinExistence type="predicted"/>
<evidence type="ECO:0000313" key="3">
    <source>
        <dbReference type="Proteomes" id="UP000697927"/>
    </source>
</evidence>
<organism evidence="2 3">
    <name type="scientific">Cedecea colo</name>
    <dbReference type="NCBI Taxonomy" id="2552946"/>
    <lineage>
        <taxon>Bacteria</taxon>
        <taxon>Pseudomonadati</taxon>
        <taxon>Pseudomonadota</taxon>
        <taxon>Gammaproteobacteria</taxon>
        <taxon>Enterobacterales</taxon>
        <taxon>Enterobacteriaceae</taxon>
        <taxon>Cedecea</taxon>
    </lineage>
</organism>
<evidence type="ECO:0000313" key="2">
    <source>
        <dbReference type="EMBL" id="NIY48078.1"/>
    </source>
</evidence>
<keyword evidence="1" id="KW-0812">Transmembrane</keyword>
<name>A0ABX0VM21_9ENTR</name>
<dbReference type="EMBL" id="SOYS01000004">
    <property type="protein sequence ID" value="NIY48078.1"/>
    <property type="molecule type" value="Genomic_DNA"/>
</dbReference>
<keyword evidence="3" id="KW-1185">Reference proteome</keyword>